<keyword evidence="4 7" id="KW-0812">Transmembrane</keyword>
<evidence type="ECO:0000256" key="5">
    <source>
        <dbReference type="ARBA" id="ARBA00022989"/>
    </source>
</evidence>
<proteinExistence type="inferred from homology"/>
<dbReference type="InterPro" id="IPR011014">
    <property type="entry name" value="MscS_channel_TM-2"/>
</dbReference>
<evidence type="ECO:0000256" key="4">
    <source>
        <dbReference type="ARBA" id="ARBA00022692"/>
    </source>
</evidence>
<feature type="domain" description="Mechanosensitive ion channel transmembrane helices 2/3" evidence="10">
    <location>
        <begin position="65"/>
        <end position="106"/>
    </location>
</feature>
<dbReference type="InterPro" id="IPR011066">
    <property type="entry name" value="MscS_channel_C_sf"/>
</dbReference>
<evidence type="ECO:0000256" key="3">
    <source>
        <dbReference type="ARBA" id="ARBA00022475"/>
    </source>
</evidence>
<comment type="similarity">
    <text evidence="2">Belongs to the MscS (TC 1.A.23) family.</text>
</comment>
<dbReference type="InterPro" id="IPR010920">
    <property type="entry name" value="LSM_dom_sf"/>
</dbReference>
<dbReference type="Gene3D" id="1.10.287.1260">
    <property type="match status" value="1"/>
</dbReference>
<dbReference type="GO" id="GO:0008381">
    <property type="term" value="F:mechanosensitive monoatomic ion channel activity"/>
    <property type="evidence" value="ECO:0007669"/>
    <property type="project" value="InterPro"/>
</dbReference>
<dbReference type="InterPro" id="IPR049278">
    <property type="entry name" value="MS_channel_C"/>
</dbReference>
<accession>A0A1J1JKP7</accession>
<reference evidence="11" key="1">
    <citation type="submission" date="2015-09" db="EMBL/GenBank/DDBJ databases">
        <authorList>
            <person name="Jackson K.R."/>
            <person name="Lunt B.L."/>
            <person name="Fisher J.N.B."/>
            <person name="Gardner A.V."/>
            <person name="Bailey M.E."/>
            <person name="Deus L.M."/>
            <person name="Earl A.S."/>
            <person name="Gibby P.D."/>
            <person name="Hartmann K.A."/>
            <person name="Liu J.E."/>
            <person name="Manci A.M."/>
            <person name="Nielsen D.A."/>
            <person name="Solomon M.B."/>
            <person name="Breakwell D.P."/>
            <person name="Burnett S.H."/>
            <person name="Grose J.H."/>
        </authorList>
    </citation>
    <scope>NUCLEOTIDE SEQUENCE</scope>
    <source>
        <strain evidence="11">7805</strain>
    </source>
</reference>
<dbReference type="Pfam" id="PF21088">
    <property type="entry name" value="MS_channel_1st"/>
    <property type="match status" value="1"/>
</dbReference>
<name>A0A1J1JKP7_PLAAG</name>
<dbReference type="PANTHER" id="PTHR30221:SF1">
    <property type="entry name" value="SMALL-CONDUCTANCE MECHANOSENSITIVE CHANNEL"/>
    <property type="match status" value="1"/>
</dbReference>
<dbReference type="EMBL" id="LO018304">
    <property type="protein sequence ID" value="CUM61559.1"/>
    <property type="molecule type" value="Genomic_DNA"/>
</dbReference>
<evidence type="ECO:0000259" key="8">
    <source>
        <dbReference type="Pfam" id="PF00924"/>
    </source>
</evidence>
<evidence type="ECO:0000256" key="6">
    <source>
        <dbReference type="ARBA" id="ARBA00023136"/>
    </source>
</evidence>
<dbReference type="Pfam" id="PF00924">
    <property type="entry name" value="MS_channel_2nd"/>
    <property type="match status" value="1"/>
</dbReference>
<dbReference type="RefSeq" id="WP_235751237.1">
    <property type="nucleotide sequence ID" value="NZ_JBIIEP010000030.1"/>
</dbReference>
<dbReference type="Pfam" id="PF05552">
    <property type="entry name" value="MS_channel_1st_1"/>
    <property type="match status" value="1"/>
</dbReference>
<dbReference type="SUPFAM" id="SSF82861">
    <property type="entry name" value="Mechanosensitive channel protein MscS (YggB), transmembrane region"/>
    <property type="match status" value="1"/>
</dbReference>
<dbReference type="SUPFAM" id="SSF50182">
    <property type="entry name" value="Sm-like ribonucleoproteins"/>
    <property type="match status" value="1"/>
</dbReference>
<gene>
    <name evidence="11" type="primary">mscS</name>
    <name evidence="11" type="ORF">PLAM_3593</name>
</gene>
<dbReference type="GeneID" id="77287643"/>
<dbReference type="Pfam" id="PF21082">
    <property type="entry name" value="MS_channel_3rd"/>
    <property type="match status" value="1"/>
</dbReference>
<feature type="transmembrane region" description="Helical" evidence="7">
    <location>
        <begin position="91"/>
        <end position="121"/>
    </location>
</feature>
<dbReference type="Gene3D" id="2.30.30.60">
    <property type="match status" value="1"/>
</dbReference>
<feature type="domain" description="Mechanosensitive ion channel MscS C-terminal" evidence="9">
    <location>
        <begin position="182"/>
        <end position="260"/>
    </location>
</feature>
<dbReference type="SUPFAM" id="SSF82689">
    <property type="entry name" value="Mechanosensitive channel protein MscS (YggB), C-terminal domain"/>
    <property type="match status" value="1"/>
</dbReference>
<feature type="transmembrane region" description="Helical" evidence="7">
    <location>
        <begin position="18"/>
        <end position="39"/>
    </location>
</feature>
<dbReference type="Gene3D" id="3.30.70.100">
    <property type="match status" value="1"/>
</dbReference>
<feature type="domain" description="Mechanosensitive ion channel MscS" evidence="8">
    <location>
        <begin position="108"/>
        <end position="173"/>
    </location>
</feature>
<keyword evidence="5 7" id="KW-1133">Transmembrane helix</keyword>
<protein>
    <submittedName>
        <fullName evidence="11">Small-conductance mechanosensitive channel</fullName>
    </submittedName>
</protein>
<comment type="subcellular location">
    <subcellularLocation>
        <location evidence="1">Cell membrane</location>
        <topology evidence="1">Multi-pass membrane protein</topology>
    </subcellularLocation>
</comment>
<dbReference type="InterPro" id="IPR006685">
    <property type="entry name" value="MscS_channel_2nd"/>
</dbReference>
<dbReference type="InterPro" id="IPR023408">
    <property type="entry name" value="MscS_beta-dom_sf"/>
</dbReference>
<organism evidence="11">
    <name type="scientific">Planktothrix agardhii</name>
    <name type="common">Oscillatoria agardhii</name>
    <dbReference type="NCBI Taxonomy" id="1160"/>
    <lineage>
        <taxon>Bacteria</taxon>
        <taxon>Bacillati</taxon>
        <taxon>Cyanobacteriota</taxon>
        <taxon>Cyanophyceae</taxon>
        <taxon>Oscillatoriophycideae</taxon>
        <taxon>Oscillatoriales</taxon>
        <taxon>Microcoleaceae</taxon>
        <taxon>Planktothrix</taxon>
    </lineage>
</organism>
<keyword evidence="6 7" id="KW-0472">Membrane</keyword>
<evidence type="ECO:0000256" key="2">
    <source>
        <dbReference type="ARBA" id="ARBA00008017"/>
    </source>
</evidence>
<dbReference type="InterPro" id="IPR045275">
    <property type="entry name" value="MscS_archaea/bacteria_type"/>
</dbReference>
<dbReference type="InterPro" id="IPR049142">
    <property type="entry name" value="MS_channel_1st"/>
</dbReference>
<sequence length="263" mass="29204">MLTAEQQRELLIKLAESIIGLGIQFLMAILILLIGLWAAKFIQNLSKHLMIKAQLEPTLIRFFVNLIYIAIVTFVSLAALGQLGIKTTSFIAVLGAAGLAIGLALQGSLSNFASGVFMIVFRPFKVHDYIEGGGVEGIVEEIQIFTTLLKTPDNKTIIIPNSKLYGDKIVNHSIQPIRRVDIKLNLSYNTDLDQVRELFTNLVQTDPRVLLEPIPDMEIQEIAAGGIKTLLTVWVINSDYFRVRSDLNQSLKQMLDGSEIQLV</sequence>
<feature type="transmembrane region" description="Helical" evidence="7">
    <location>
        <begin position="59"/>
        <end position="85"/>
    </location>
</feature>
<evidence type="ECO:0000256" key="7">
    <source>
        <dbReference type="SAM" id="Phobius"/>
    </source>
</evidence>
<evidence type="ECO:0000256" key="1">
    <source>
        <dbReference type="ARBA" id="ARBA00004651"/>
    </source>
</evidence>
<dbReference type="AlphaFoldDB" id="A0A1J1JKP7"/>
<evidence type="ECO:0000259" key="10">
    <source>
        <dbReference type="Pfam" id="PF21088"/>
    </source>
</evidence>
<dbReference type="GO" id="GO:0005886">
    <property type="term" value="C:plasma membrane"/>
    <property type="evidence" value="ECO:0007669"/>
    <property type="project" value="UniProtKB-SubCell"/>
</dbReference>
<dbReference type="InterPro" id="IPR008910">
    <property type="entry name" value="MSC_TM_helix"/>
</dbReference>
<dbReference type="PANTHER" id="PTHR30221">
    <property type="entry name" value="SMALL-CONDUCTANCE MECHANOSENSITIVE CHANNEL"/>
    <property type="match status" value="1"/>
</dbReference>
<evidence type="ECO:0000313" key="11">
    <source>
        <dbReference type="EMBL" id="CUM61559.1"/>
    </source>
</evidence>
<keyword evidence="3" id="KW-1003">Cell membrane</keyword>
<evidence type="ECO:0000259" key="9">
    <source>
        <dbReference type="Pfam" id="PF21082"/>
    </source>
</evidence>